<dbReference type="EMBL" id="JABBWK010000021">
    <property type="protein sequence ID" value="KAG1901572.1"/>
    <property type="molecule type" value="Genomic_DNA"/>
</dbReference>
<dbReference type="GeneID" id="64671181"/>
<accession>A0AAD4HM68</accession>
<evidence type="ECO:0000313" key="1">
    <source>
        <dbReference type="EMBL" id="KAG1901572.1"/>
    </source>
</evidence>
<dbReference type="AlphaFoldDB" id="A0AAD4HM68"/>
<organism evidence="1 2">
    <name type="scientific">Suillus fuscotomentosus</name>
    <dbReference type="NCBI Taxonomy" id="1912939"/>
    <lineage>
        <taxon>Eukaryota</taxon>
        <taxon>Fungi</taxon>
        <taxon>Dikarya</taxon>
        <taxon>Basidiomycota</taxon>
        <taxon>Agaricomycotina</taxon>
        <taxon>Agaricomycetes</taxon>
        <taxon>Agaricomycetidae</taxon>
        <taxon>Boletales</taxon>
        <taxon>Suillineae</taxon>
        <taxon>Suillaceae</taxon>
        <taxon>Suillus</taxon>
    </lineage>
</organism>
<evidence type="ECO:0000313" key="2">
    <source>
        <dbReference type="Proteomes" id="UP001195769"/>
    </source>
</evidence>
<comment type="caution">
    <text evidence="1">The sequence shown here is derived from an EMBL/GenBank/DDBJ whole genome shotgun (WGS) entry which is preliminary data.</text>
</comment>
<reference evidence="1" key="1">
    <citation type="journal article" date="2020" name="New Phytol.">
        <title>Comparative genomics reveals dynamic genome evolution in host specialist ectomycorrhizal fungi.</title>
        <authorList>
            <person name="Lofgren L.A."/>
            <person name="Nguyen N.H."/>
            <person name="Vilgalys R."/>
            <person name="Ruytinx J."/>
            <person name="Liao H.L."/>
            <person name="Branco S."/>
            <person name="Kuo A."/>
            <person name="LaButti K."/>
            <person name="Lipzen A."/>
            <person name="Andreopoulos W."/>
            <person name="Pangilinan J."/>
            <person name="Riley R."/>
            <person name="Hundley H."/>
            <person name="Na H."/>
            <person name="Barry K."/>
            <person name="Grigoriev I.V."/>
            <person name="Stajich J.E."/>
            <person name="Kennedy P.G."/>
        </authorList>
    </citation>
    <scope>NUCLEOTIDE SEQUENCE</scope>
    <source>
        <strain evidence="1">FC203</strain>
    </source>
</reference>
<keyword evidence="2" id="KW-1185">Reference proteome</keyword>
<proteinExistence type="predicted"/>
<name>A0AAD4HM68_9AGAM</name>
<protein>
    <submittedName>
        <fullName evidence="1">Uncharacterized protein</fullName>
    </submittedName>
</protein>
<sequence>MDNACPIKWVCFQEAVHDNANANTLQWKALVQINQLQDLDPPFTGLDIFLVELSSLLAWWWESMCGKKGYYTPRPHVKTIIELHKCKYMVLKLFKIPAKVNPPLLIPSSFFISGPITPGQSISPPIMLFHLHQIPELALLANQWYTSLDTEGEKAVQTRKSFISRFSSGHPYIKMKRLFMWALLQLYKQGSIVLYDGLLDAPTASVFIVPLFRTIFSTPDATKSMIAEDNTYLSDPPCYEEDQAYIPVTATLLSQPVRDIMCIRGIRGKSIRVRAEDITKDLERLDSC</sequence>
<dbReference type="Proteomes" id="UP001195769">
    <property type="component" value="Unassembled WGS sequence"/>
</dbReference>
<gene>
    <name evidence="1" type="ORF">F5891DRAFT_979395</name>
</gene>
<dbReference type="RefSeq" id="XP_041227147.1">
    <property type="nucleotide sequence ID" value="XM_041376883.1"/>
</dbReference>